<evidence type="ECO:0000256" key="3">
    <source>
        <dbReference type="ARBA" id="ARBA00006052"/>
    </source>
</evidence>
<keyword evidence="7" id="KW-0547">Nucleotide-binding</keyword>
<comment type="catalytic activity">
    <reaction evidence="11">
        <text>oxaloacetate + ATP = phosphoenolpyruvate + ADP + CO2</text>
        <dbReference type="Rhea" id="RHEA:18617"/>
        <dbReference type="ChEBI" id="CHEBI:16452"/>
        <dbReference type="ChEBI" id="CHEBI:16526"/>
        <dbReference type="ChEBI" id="CHEBI:30616"/>
        <dbReference type="ChEBI" id="CHEBI:58702"/>
        <dbReference type="ChEBI" id="CHEBI:456216"/>
        <dbReference type="EC" id="4.1.1.49"/>
    </reaction>
</comment>
<dbReference type="EC" id="4.1.1.49" evidence="4"/>
<evidence type="ECO:0000313" key="13">
    <source>
        <dbReference type="EMBL" id="EAZ26306.1"/>
    </source>
</evidence>
<dbReference type="NCBIfam" id="NF006820">
    <property type="entry name" value="PRK09344.1-2"/>
    <property type="match status" value="1"/>
</dbReference>
<dbReference type="PROSITE" id="PS00532">
    <property type="entry name" value="PEPCK_ATP"/>
    <property type="match status" value="1"/>
</dbReference>
<feature type="region of interest" description="Disordered" evidence="12">
    <location>
        <begin position="84"/>
        <end position="127"/>
    </location>
</feature>
<dbReference type="PANTHER" id="PTHR30031">
    <property type="entry name" value="PHOSPHOENOLPYRUVATE CARBOXYKINASE ATP"/>
    <property type="match status" value="1"/>
</dbReference>
<dbReference type="Gene3D" id="3.90.228.20">
    <property type="match status" value="1"/>
</dbReference>
<evidence type="ECO:0000256" key="7">
    <source>
        <dbReference type="ARBA" id="ARBA00022741"/>
    </source>
</evidence>
<dbReference type="SUPFAM" id="SSF53795">
    <property type="entry name" value="PEP carboxykinase-like"/>
    <property type="match status" value="1"/>
</dbReference>
<dbReference type="GO" id="GO:0004612">
    <property type="term" value="F:phosphoenolpyruvate carboxykinase (ATP) activity"/>
    <property type="evidence" value="ECO:0007669"/>
    <property type="project" value="UniProtKB-EC"/>
</dbReference>
<dbReference type="HAMAP" id="MF_00453">
    <property type="entry name" value="PEPCK_ATP"/>
    <property type="match status" value="1"/>
</dbReference>
<accession>A3AG67</accession>
<evidence type="ECO:0000256" key="8">
    <source>
        <dbReference type="ARBA" id="ARBA00022793"/>
    </source>
</evidence>
<keyword evidence="6" id="KW-0963">Cytoplasm</keyword>
<dbReference type="PANTHER" id="PTHR30031:SF0">
    <property type="entry name" value="PHOSPHOENOLPYRUVATE CARBOXYKINASE (ATP)"/>
    <property type="match status" value="1"/>
</dbReference>
<dbReference type="CDD" id="cd00484">
    <property type="entry name" value="PEPCK_ATP"/>
    <property type="match status" value="1"/>
</dbReference>
<comment type="pathway">
    <text evidence="2">Carbohydrate biosynthesis; gluconeogenesis.</text>
</comment>
<keyword evidence="10" id="KW-0456">Lyase</keyword>
<feature type="region of interest" description="Disordered" evidence="12">
    <location>
        <begin position="1"/>
        <end position="35"/>
    </location>
</feature>
<dbReference type="Proteomes" id="UP000007752">
    <property type="component" value="Chromosome 3"/>
</dbReference>
<dbReference type="NCBIfam" id="TIGR00224">
    <property type="entry name" value="pckA"/>
    <property type="match status" value="1"/>
</dbReference>
<evidence type="ECO:0000256" key="11">
    <source>
        <dbReference type="ARBA" id="ARBA00047371"/>
    </source>
</evidence>
<evidence type="ECO:0000256" key="10">
    <source>
        <dbReference type="ARBA" id="ARBA00023239"/>
    </source>
</evidence>
<dbReference type="FunFam" id="3.40.449.10:FF:000009">
    <property type="entry name" value="Uncharacterized protein"/>
    <property type="match status" value="1"/>
</dbReference>
<evidence type="ECO:0000256" key="4">
    <source>
        <dbReference type="ARBA" id="ARBA00012363"/>
    </source>
</evidence>
<keyword evidence="8" id="KW-0210">Decarboxylase</keyword>
<dbReference type="NCBIfam" id="NF006821">
    <property type="entry name" value="PRK09344.1-3"/>
    <property type="match status" value="1"/>
</dbReference>
<dbReference type="FunFam" id="2.170.8.10:FF:000001">
    <property type="entry name" value="Phosphoenolpyruvate carboxykinase (ATP)"/>
    <property type="match status" value="1"/>
</dbReference>
<keyword evidence="5" id="KW-0312">Gluconeogenesis</keyword>
<dbReference type="AlphaFoldDB" id="A3AG67"/>
<dbReference type="InterPro" id="IPR008210">
    <property type="entry name" value="PEP_carboxykinase_N"/>
</dbReference>
<proteinExistence type="inferred from homology"/>
<evidence type="ECO:0000256" key="2">
    <source>
        <dbReference type="ARBA" id="ARBA00004742"/>
    </source>
</evidence>
<dbReference type="InterPro" id="IPR015994">
    <property type="entry name" value="PEPCK_ATP_CS"/>
</dbReference>
<dbReference type="GO" id="GO:0006094">
    <property type="term" value="P:gluconeogenesis"/>
    <property type="evidence" value="ECO:0007669"/>
    <property type="project" value="UniProtKB-UniPathway"/>
</dbReference>
<dbReference type="Gene3D" id="2.170.8.10">
    <property type="entry name" value="Phosphoenolpyruvate Carboxykinase, domain 2"/>
    <property type="match status" value="1"/>
</dbReference>
<dbReference type="UniPathway" id="UPA00138"/>
<dbReference type="EMBL" id="CM000140">
    <property type="protein sequence ID" value="EAZ26306.1"/>
    <property type="molecule type" value="Genomic_DNA"/>
</dbReference>
<protein>
    <recommendedName>
        <fullName evidence="4">phosphoenolpyruvate carboxykinase (ATP)</fullName>
        <ecNumber evidence="4">4.1.1.49</ecNumber>
    </recommendedName>
</protein>
<evidence type="ECO:0000256" key="5">
    <source>
        <dbReference type="ARBA" id="ARBA00022432"/>
    </source>
</evidence>
<dbReference type="InterPro" id="IPR013035">
    <property type="entry name" value="PEP_carboxykinase_C"/>
</dbReference>
<reference evidence="13" key="2">
    <citation type="submission" date="2008-12" db="EMBL/GenBank/DDBJ databases">
        <title>Improved gene annotation of the rice (Oryza sativa) genomes.</title>
        <authorList>
            <person name="Wang J."/>
            <person name="Li R."/>
            <person name="Fan W."/>
            <person name="Huang Q."/>
            <person name="Zhang J."/>
            <person name="Zhou Y."/>
            <person name="Hu Y."/>
            <person name="Zi S."/>
            <person name="Li J."/>
            <person name="Ni P."/>
            <person name="Zheng H."/>
            <person name="Zhang Y."/>
            <person name="Zhao M."/>
            <person name="Hao Q."/>
            <person name="McDermott J."/>
            <person name="Samudrala R."/>
            <person name="Kristiansen K."/>
            <person name="Wong G.K.-S."/>
        </authorList>
    </citation>
    <scope>NUCLEOTIDE SEQUENCE</scope>
</reference>
<keyword evidence="9" id="KW-0067">ATP-binding</keyword>
<dbReference type="GO" id="GO:0005737">
    <property type="term" value="C:cytoplasm"/>
    <property type="evidence" value="ECO:0007669"/>
    <property type="project" value="UniProtKB-SubCell"/>
</dbReference>
<dbReference type="GO" id="GO:0005524">
    <property type="term" value="F:ATP binding"/>
    <property type="evidence" value="ECO:0007669"/>
    <property type="project" value="UniProtKB-KW"/>
</dbReference>
<evidence type="ECO:0000256" key="6">
    <source>
        <dbReference type="ARBA" id="ARBA00022490"/>
    </source>
</evidence>
<dbReference type="SUPFAM" id="SSF68923">
    <property type="entry name" value="PEP carboxykinase N-terminal domain"/>
    <property type="match status" value="1"/>
</dbReference>
<organism evidence="13">
    <name type="scientific">Oryza sativa subsp. japonica</name>
    <name type="common">Rice</name>
    <dbReference type="NCBI Taxonomy" id="39947"/>
    <lineage>
        <taxon>Eukaryota</taxon>
        <taxon>Viridiplantae</taxon>
        <taxon>Streptophyta</taxon>
        <taxon>Embryophyta</taxon>
        <taxon>Tracheophyta</taxon>
        <taxon>Spermatophyta</taxon>
        <taxon>Magnoliopsida</taxon>
        <taxon>Liliopsida</taxon>
        <taxon>Poales</taxon>
        <taxon>Poaceae</taxon>
        <taxon>BOP clade</taxon>
        <taxon>Oryzoideae</taxon>
        <taxon>Oryzeae</taxon>
        <taxon>Oryzinae</taxon>
        <taxon>Oryza</taxon>
        <taxon>Oryza sativa</taxon>
    </lineage>
</organism>
<dbReference type="InterPro" id="IPR001272">
    <property type="entry name" value="PEP_carboxykinase_ATP"/>
</dbReference>
<feature type="compositionally biased region" description="Basic and acidic residues" evidence="12">
    <location>
        <begin position="97"/>
        <end position="107"/>
    </location>
</feature>
<gene>
    <name evidence="13" type="ORF">OsJ_10175</name>
</gene>
<dbReference type="Gene3D" id="3.40.449.10">
    <property type="entry name" value="Phosphoenolpyruvate Carboxykinase, domain 1"/>
    <property type="match status" value="1"/>
</dbReference>
<sequence>MASTPNGLARIETHGAKTKKHENGICHDDSSAPVRAQTIDELHSLQRKRSAPTTPIKDGASSPFAAALSEEERQRQQLQSISASLASLTRETGPKVVRGDPARKGEAAAKGAPSPHPQPVHHHHPHVTPTIAVSDSSLKFTHVLYNLSPAELYEQAIKYEKGSFITSTGALATLSGAKTGRSPRDKRIVKDEASAQELWWGKGSPNIEMDEHTFLTNRERAVDYLNSLDKVFVNDQFLNWDTENRIKVRIISARAYHSLFMHNMCIRPTEEELEEFGTPDFTIYNAGQFPCNRYTHYMTSSTSVDINLARREMVILGTQYAGEMKKGLFGVMHYLMPRRGILSLHSGCNMGKQGDVALFFGLSGTGKTTLSTDHNRLLIGDDEHCWSDTGVSNIEGGCYAKCIDLSQEKEPDIWNAIKFGTVLENVVFDEHTREVDYTDKSVTENTRAAYPIEYIPNAKIPCVGPHPKNVILLACDAFGVLPPVSKLNLPQTMYHFISGYTALEFSLNLRYCIAISTGCRHGGWHQGAAGYVSACFGAAFIMLHPTKYAAMLAEKMQKYGATGWLVNTGWSGGRYGVGKRIRLPYTRKIIDAIHSGELLTANYKKTEVFGLEIPTEIDGIPSEILDPINTWTDKGAYKETLLKLAGLFKKNFEVFANYKIGGDSSLTDKILAAGPNF</sequence>
<comment type="similarity">
    <text evidence="3">Belongs to the phosphoenolpyruvate carboxykinase (ATP) family.</text>
</comment>
<evidence type="ECO:0000256" key="9">
    <source>
        <dbReference type="ARBA" id="ARBA00022840"/>
    </source>
</evidence>
<comment type="subcellular location">
    <subcellularLocation>
        <location evidence="1">Cytoplasm</location>
    </subcellularLocation>
</comment>
<evidence type="ECO:0000256" key="12">
    <source>
        <dbReference type="SAM" id="MobiDB-lite"/>
    </source>
</evidence>
<name>A3AG67_ORYSJ</name>
<reference evidence="13" key="1">
    <citation type="journal article" date="2005" name="PLoS Biol.">
        <title>The genomes of Oryza sativa: a history of duplications.</title>
        <authorList>
            <person name="Yu J."/>
            <person name="Wang J."/>
            <person name="Lin W."/>
            <person name="Li S."/>
            <person name="Li H."/>
            <person name="Zhou J."/>
            <person name="Ni P."/>
            <person name="Dong W."/>
            <person name="Hu S."/>
            <person name="Zeng C."/>
            <person name="Zhang J."/>
            <person name="Zhang Y."/>
            <person name="Li R."/>
            <person name="Xu Z."/>
            <person name="Li S."/>
            <person name="Li X."/>
            <person name="Zheng H."/>
            <person name="Cong L."/>
            <person name="Lin L."/>
            <person name="Yin J."/>
            <person name="Geng J."/>
            <person name="Li G."/>
            <person name="Shi J."/>
            <person name="Liu J."/>
            <person name="Lv H."/>
            <person name="Li J."/>
            <person name="Wang J."/>
            <person name="Deng Y."/>
            <person name="Ran L."/>
            <person name="Shi X."/>
            <person name="Wang X."/>
            <person name="Wu Q."/>
            <person name="Li C."/>
            <person name="Ren X."/>
            <person name="Wang J."/>
            <person name="Wang X."/>
            <person name="Li D."/>
            <person name="Liu D."/>
            <person name="Zhang X."/>
            <person name="Ji Z."/>
            <person name="Zhao W."/>
            <person name="Sun Y."/>
            <person name="Zhang Z."/>
            <person name="Bao J."/>
            <person name="Han Y."/>
            <person name="Dong L."/>
            <person name="Ji J."/>
            <person name="Chen P."/>
            <person name="Wu S."/>
            <person name="Liu J."/>
            <person name="Xiao Y."/>
            <person name="Bu D."/>
            <person name="Tan J."/>
            <person name="Yang L."/>
            <person name="Ye C."/>
            <person name="Zhang J."/>
            <person name="Xu J."/>
            <person name="Zhou Y."/>
            <person name="Yu Y."/>
            <person name="Zhang B."/>
            <person name="Zhuang S."/>
            <person name="Wei H."/>
            <person name="Liu B."/>
            <person name="Lei M."/>
            <person name="Yu H."/>
            <person name="Li Y."/>
            <person name="Xu H."/>
            <person name="Wei S."/>
            <person name="He X."/>
            <person name="Fang L."/>
            <person name="Zhang Z."/>
            <person name="Zhang Y."/>
            <person name="Huang X."/>
            <person name="Su Z."/>
            <person name="Tong W."/>
            <person name="Li J."/>
            <person name="Tong Z."/>
            <person name="Li S."/>
            <person name="Ye J."/>
            <person name="Wang L."/>
            <person name="Fang L."/>
            <person name="Lei T."/>
            <person name="Chen C."/>
            <person name="Chen H."/>
            <person name="Xu Z."/>
            <person name="Li H."/>
            <person name="Huang H."/>
            <person name="Zhang F."/>
            <person name="Xu H."/>
            <person name="Li N."/>
            <person name="Zhao C."/>
            <person name="Li S."/>
            <person name="Dong L."/>
            <person name="Huang Y."/>
            <person name="Li L."/>
            <person name="Xi Y."/>
            <person name="Qi Q."/>
            <person name="Li W."/>
            <person name="Zhang B."/>
            <person name="Hu W."/>
            <person name="Zhang Y."/>
            <person name="Tian X."/>
            <person name="Jiao Y."/>
            <person name="Liang X."/>
            <person name="Jin J."/>
            <person name="Gao L."/>
            <person name="Zheng W."/>
            <person name="Hao B."/>
            <person name="Liu S."/>
            <person name="Wang W."/>
            <person name="Yuan L."/>
            <person name="Cao M."/>
            <person name="McDermott J."/>
            <person name="Samudrala R."/>
            <person name="Wang J."/>
            <person name="Wong G.K."/>
            <person name="Yang H."/>
        </authorList>
    </citation>
    <scope>NUCLEOTIDE SEQUENCE [LARGE SCALE GENOMIC DNA]</scope>
</reference>
<evidence type="ECO:0000256" key="1">
    <source>
        <dbReference type="ARBA" id="ARBA00004496"/>
    </source>
</evidence>
<feature type="compositionally biased region" description="Basic and acidic residues" evidence="12">
    <location>
        <begin position="11"/>
        <end position="30"/>
    </location>
</feature>
<dbReference type="Pfam" id="PF01293">
    <property type="entry name" value="PEPCK_ATP"/>
    <property type="match status" value="1"/>
</dbReference>